<dbReference type="OrthoDB" id="2017782at2759"/>
<gene>
    <name evidence="5" type="ORF">PICST_77995</name>
</gene>
<dbReference type="PROSITE" id="PS50303">
    <property type="entry name" value="PUM_HD"/>
    <property type="match status" value="1"/>
</dbReference>
<dbReference type="PANTHER" id="PTHR47093">
    <property type="entry name" value="PROTEIN JSN1-RELATED"/>
    <property type="match status" value="1"/>
</dbReference>
<dbReference type="STRING" id="322104.A3LVS7"/>
<dbReference type="GO" id="GO:0003729">
    <property type="term" value="F:mRNA binding"/>
    <property type="evidence" value="ECO:0007669"/>
    <property type="project" value="UniProtKB-ARBA"/>
</dbReference>
<dbReference type="InterPro" id="IPR016024">
    <property type="entry name" value="ARM-type_fold"/>
</dbReference>
<dbReference type="eggNOG" id="KOG4574">
    <property type="taxonomic scope" value="Eukaryota"/>
</dbReference>
<evidence type="ECO:0000313" key="5">
    <source>
        <dbReference type="EMBL" id="ABN66831.2"/>
    </source>
</evidence>
<sequence>MNPTAPVNTNPSSPAISITPSNSNGANVNVFKSRSRAGTLPSSFLNTPSLLLNNNNNLNNSNNLNNNYNNLNNNSLPTMDSISLAVSGSSPSPSSNAIDIPTSSSTATHAGVPTSSRRMRSGSLFSTNSIWNDDNVSVHSSSQHSNGLLDNTSLHSFDGTTNSNINNINNNNNNNIVNSNSNNSSNGSGNTSSFISPNSSLTSSGAHGTTSALNANTRNRSYTTTAAISNINILPMTSSSGFSMADSHNSSRMSTSPFVNVSNKTNDMNYLLDNLMLNMNNGPANANLSNIVSNSRHRAQTYSGTTPTIPESTLNHPQGAQVLQQQQQQQQQQYPQIQLQFPHQLAENVASEQPVLLNDYDFSQLVITTNFENPSLGPTRVLLFDNLPQFVDAFKLYNILSNSLGNQRTLGGVRAIRITSTASSKLALVESSSVDIAMSLKANFNHLELVPGVILYVAFAKIVEPQSTITQHQAAPVVQATAETAAPISSSNGTNGNSKATSTNGVSASKPNGSNESKNTDLIVIQKSLIHTISKLSTKANHADLNKVVSIINKSIAYPNDHYQDNFGPLPDPIPLRQFDSPKLRELRKILENNENALNNEPLTNSSPVSSGDGEEGDVGNKVMTQLELEELCLAMLDELPELCYDYLGNTIVQKLFNLVESPLIKLMMVKEITPFLTQLSIHKNGTWAIQKIINLCGNDFQQKYLIGASLKPYAAKLFNDQFGNYVLQGCIKFGSPFNDFVFEAMLDNFIEISFGRFGARCIRTILETANESNAISNEQVVLVAGLIVEFANELVVNNNGSLLITWFLDTFNDKGAAVDDRFELLTNKFLPHLAKLCTHKLANLTILKILNNRSDLKRKQLIMDTIFGRMEDYEGYSDEIDDSSRPTSKLLELILSEYPENAAGPLFIYKILTNPLLLNLNDVKTGNNEMDPRRNSRYQQFIVGQIRRILLELNITNFQPYKKLMDEAGLSSNRLNRATSMTGNGKRNKRGGNSRSGISSHGVSSKISPESGGIPGQPVMATMSYGAPPQYYIPAQQYQQQKPLPQGSPKGYNAYQNMPPMMNQQQYPISQQPLYYQPEQQMHELQQQQDILAMQQLEQLSLSSAALGYNSNPGTPGGNNQRSSFF</sequence>
<accession>A3LVS7</accession>
<feature type="region of interest" description="Disordered" evidence="3">
    <location>
        <begin position="1"/>
        <end position="24"/>
    </location>
</feature>
<dbReference type="SMART" id="SM00025">
    <property type="entry name" value="Pumilio"/>
    <property type="match status" value="5"/>
</dbReference>
<dbReference type="Pfam" id="PF00806">
    <property type="entry name" value="PUF"/>
    <property type="match status" value="3"/>
</dbReference>
<dbReference type="GeneID" id="4839174"/>
<feature type="compositionally biased region" description="Polar residues" evidence="3">
    <location>
        <begin position="101"/>
        <end position="116"/>
    </location>
</feature>
<feature type="region of interest" description="Disordered" evidence="3">
    <location>
        <begin position="595"/>
        <end position="617"/>
    </location>
</feature>
<feature type="region of interest" description="Disordered" evidence="3">
    <location>
        <begin position="976"/>
        <end position="1022"/>
    </location>
</feature>
<protein>
    <submittedName>
        <fullName evidence="5">RNA-binding protein</fullName>
    </submittedName>
</protein>
<feature type="domain" description="PUM-HD" evidence="4">
    <location>
        <begin position="576"/>
        <end position="973"/>
    </location>
</feature>
<evidence type="ECO:0000259" key="4">
    <source>
        <dbReference type="PROSITE" id="PS50303"/>
    </source>
</evidence>
<keyword evidence="1" id="KW-0677">Repeat</keyword>
<dbReference type="AlphaFoldDB" id="A3LVS7"/>
<name>A3LVS7_PICST</name>
<feature type="compositionally biased region" description="Low complexity" evidence="3">
    <location>
        <begin position="165"/>
        <end position="193"/>
    </location>
</feature>
<feature type="repeat" description="Pumilio" evidence="2">
    <location>
        <begin position="710"/>
        <end position="748"/>
    </location>
</feature>
<dbReference type="EMBL" id="CP000499">
    <property type="protein sequence ID" value="ABN66831.2"/>
    <property type="molecule type" value="Genomic_DNA"/>
</dbReference>
<dbReference type="RefSeq" id="XP_001384860.2">
    <property type="nucleotide sequence ID" value="XM_001384823.1"/>
</dbReference>
<dbReference type="PANTHER" id="PTHR47093:SF1">
    <property type="entry name" value="PROTEIN JSN1-RELATED"/>
    <property type="match status" value="1"/>
</dbReference>
<feature type="compositionally biased region" description="Low complexity" evidence="3">
    <location>
        <begin position="994"/>
        <end position="1009"/>
    </location>
</feature>
<dbReference type="InterPro" id="IPR052645">
    <property type="entry name" value="Pumilio_domain_protein"/>
</dbReference>
<dbReference type="PROSITE" id="PS50302">
    <property type="entry name" value="PUM"/>
    <property type="match status" value="3"/>
</dbReference>
<dbReference type="OMA" id="CTHKLAN"/>
<organism evidence="5 6">
    <name type="scientific">Scheffersomyces stipitis (strain ATCC 58785 / CBS 6054 / NBRC 10063 / NRRL Y-11545)</name>
    <name type="common">Yeast</name>
    <name type="synonym">Pichia stipitis</name>
    <dbReference type="NCBI Taxonomy" id="322104"/>
    <lineage>
        <taxon>Eukaryota</taxon>
        <taxon>Fungi</taxon>
        <taxon>Dikarya</taxon>
        <taxon>Ascomycota</taxon>
        <taxon>Saccharomycotina</taxon>
        <taxon>Pichiomycetes</taxon>
        <taxon>Debaryomycetaceae</taxon>
        <taxon>Scheffersomyces</taxon>
    </lineage>
</organism>
<reference evidence="5 6" key="1">
    <citation type="journal article" date="2007" name="Nat. Biotechnol.">
        <title>Genome sequence of the lignocellulose-bioconverting and xylose-fermenting yeast Pichia stipitis.</title>
        <authorList>
            <person name="Jeffries T.W."/>
            <person name="Grigoriev I.V."/>
            <person name="Grimwood J."/>
            <person name="Laplaza J.M."/>
            <person name="Aerts A."/>
            <person name="Salamov A."/>
            <person name="Schmutz J."/>
            <person name="Lindquist E."/>
            <person name="Dehal P."/>
            <person name="Shapiro H."/>
            <person name="Jin Y.S."/>
            <person name="Passoth V."/>
            <person name="Richardson P.M."/>
        </authorList>
    </citation>
    <scope>NUCLEOTIDE SEQUENCE [LARGE SCALE GENOMIC DNA]</scope>
    <source>
        <strain evidence="6">ATCC 58785 / CBS 6054 / NBRC 10063 / NRRL Y-11545</strain>
    </source>
</reference>
<evidence type="ECO:0000256" key="2">
    <source>
        <dbReference type="PROSITE-ProRule" id="PRU00317"/>
    </source>
</evidence>
<feature type="compositionally biased region" description="Low complexity" evidence="3">
    <location>
        <begin position="595"/>
        <end position="605"/>
    </location>
</feature>
<dbReference type="SUPFAM" id="SSF48371">
    <property type="entry name" value="ARM repeat"/>
    <property type="match status" value="1"/>
</dbReference>
<dbReference type="InterPro" id="IPR011989">
    <property type="entry name" value="ARM-like"/>
</dbReference>
<feature type="region of interest" description="Disordered" evidence="3">
    <location>
        <begin position="82"/>
        <end position="121"/>
    </location>
</feature>
<feature type="compositionally biased region" description="Polar residues" evidence="3">
    <location>
        <begin position="194"/>
        <end position="217"/>
    </location>
</feature>
<dbReference type="Proteomes" id="UP000002258">
    <property type="component" value="Chromosome 5"/>
</dbReference>
<feature type="compositionally biased region" description="Low complexity" evidence="3">
    <location>
        <begin position="82"/>
        <end position="95"/>
    </location>
</feature>
<feature type="region of interest" description="Disordered" evidence="3">
    <location>
        <begin position="165"/>
        <end position="217"/>
    </location>
</feature>
<dbReference type="Gene3D" id="1.25.10.10">
    <property type="entry name" value="Leucine-rich Repeat Variant"/>
    <property type="match status" value="1"/>
</dbReference>
<dbReference type="FunCoup" id="A3LVS7">
    <property type="interactions" value="75"/>
</dbReference>
<feature type="compositionally biased region" description="Polar residues" evidence="3">
    <location>
        <begin position="487"/>
        <end position="517"/>
    </location>
</feature>
<feature type="repeat" description="Pumilio" evidence="2">
    <location>
        <begin position="635"/>
        <end position="671"/>
    </location>
</feature>
<feature type="repeat" description="Pumilio" evidence="2">
    <location>
        <begin position="672"/>
        <end position="708"/>
    </location>
</feature>
<proteinExistence type="predicted"/>
<keyword evidence="6" id="KW-1185">Reference proteome</keyword>
<dbReference type="InterPro" id="IPR001313">
    <property type="entry name" value="Pumilio_RNA-bd_rpt"/>
</dbReference>
<dbReference type="GO" id="GO:0000288">
    <property type="term" value="P:nuclear-transcribed mRNA catabolic process, deadenylation-dependent decay"/>
    <property type="evidence" value="ECO:0007669"/>
    <property type="project" value="TreeGrafter"/>
</dbReference>
<dbReference type="KEGG" id="pic:PICST_77995"/>
<dbReference type="InterPro" id="IPR033133">
    <property type="entry name" value="PUM-HD"/>
</dbReference>
<evidence type="ECO:0000313" key="6">
    <source>
        <dbReference type="Proteomes" id="UP000002258"/>
    </source>
</evidence>
<evidence type="ECO:0000256" key="3">
    <source>
        <dbReference type="SAM" id="MobiDB-lite"/>
    </source>
</evidence>
<evidence type="ECO:0000256" key="1">
    <source>
        <dbReference type="ARBA" id="ARBA00022737"/>
    </source>
</evidence>
<dbReference type="InParanoid" id="A3LVS7"/>
<dbReference type="HOGENOM" id="CLU_011991_0_0_1"/>
<feature type="region of interest" description="Disordered" evidence="3">
    <location>
        <begin position="486"/>
        <end position="518"/>
    </location>
</feature>